<feature type="compositionally biased region" description="Polar residues" evidence="1">
    <location>
        <begin position="7"/>
        <end position="17"/>
    </location>
</feature>
<feature type="compositionally biased region" description="Basic residues" evidence="1">
    <location>
        <begin position="48"/>
        <end position="59"/>
    </location>
</feature>
<dbReference type="EMBL" id="CAICTM010000024">
    <property type="protein sequence ID" value="CAB9497684.1"/>
    <property type="molecule type" value="Genomic_DNA"/>
</dbReference>
<organism evidence="2 3">
    <name type="scientific">Seminavis robusta</name>
    <dbReference type="NCBI Taxonomy" id="568900"/>
    <lineage>
        <taxon>Eukaryota</taxon>
        <taxon>Sar</taxon>
        <taxon>Stramenopiles</taxon>
        <taxon>Ochrophyta</taxon>
        <taxon>Bacillariophyta</taxon>
        <taxon>Bacillariophyceae</taxon>
        <taxon>Bacillariophycidae</taxon>
        <taxon>Naviculales</taxon>
        <taxon>Naviculaceae</taxon>
        <taxon>Seminavis</taxon>
    </lineage>
</organism>
<name>A0A9N8DBF8_9STRA</name>
<evidence type="ECO:0000256" key="1">
    <source>
        <dbReference type="SAM" id="MobiDB-lite"/>
    </source>
</evidence>
<gene>
    <name evidence="2" type="ORF">SEMRO_24_G016280.1</name>
</gene>
<proteinExistence type="predicted"/>
<feature type="region of interest" description="Disordered" evidence="1">
    <location>
        <begin position="1"/>
        <end position="20"/>
    </location>
</feature>
<reference evidence="2" key="1">
    <citation type="submission" date="2020-06" db="EMBL/GenBank/DDBJ databases">
        <authorList>
            <consortium name="Plant Systems Biology data submission"/>
        </authorList>
    </citation>
    <scope>NUCLEOTIDE SEQUENCE</scope>
    <source>
        <strain evidence="2">D6</strain>
    </source>
</reference>
<sequence>MKFFKQSKANKVSGNEDWTNDLKVLEAVRNEIAGSSSSKRGSGSSSRRSSRSHSTKGKNKKDCIDANELQQLHQLVRMLKEDGEGKELLERFVEKQADLPLDSDDQPPIKAISVPRSKKQTSRAA</sequence>
<evidence type="ECO:0000313" key="2">
    <source>
        <dbReference type="EMBL" id="CAB9497684.1"/>
    </source>
</evidence>
<feature type="compositionally biased region" description="Low complexity" evidence="1">
    <location>
        <begin position="34"/>
        <end position="47"/>
    </location>
</feature>
<protein>
    <submittedName>
        <fullName evidence="2">Uncharacterized protein</fullName>
    </submittedName>
</protein>
<feature type="compositionally biased region" description="Basic residues" evidence="1">
    <location>
        <begin position="116"/>
        <end position="125"/>
    </location>
</feature>
<feature type="region of interest" description="Disordered" evidence="1">
    <location>
        <begin position="32"/>
        <end position="65"/>
    </location>
</feature>
<evidence type="ECO:0000313" key="3">
    <source>
        <dbReference type="Proteomes" id="UP001153069"/>
    </source>
</evidence>
<accession>A0A9N8DBF8</accession>
<keyword evidence="3" id="KW-1185">Reference proteome</keyword>
<comment type="caution">
    <text evidence="2">The sequence shown here is derived from an EMBL/GenBank/DDBJ whole genome shotgun (WGS) entry which is preliminary data.</text>
</comment>
<feature type="region of interest" description="Disordered" evidence="1">
    <location>
        <begin position="96"/>
        <end position="125"/>
    </location>
</feature>
<dbReference type="Proteomes" id="UP001153069">
    <property type="component" value="Unassembled WGS sequence"/>
</dbReference>
<dbReference type="AlphaFoldDB" id="A0A9N8DBF8"/>